<reference evidence="2 4" key="3">
    <citation type="submission" date="2018-06" db="EMBL/GenBank/DDBJ databases">
        <authorList>
            <consortium name="Pathogen Informatics"/>
            <person name="Doyle S."/>
        </authorList>
    </citation>
    <scope>NUCLEOTIDE SEQUENCE [LARGE SCALE GENOMIC DNA]</scope>
    <source>
        <strain evidence="2 4">NCTC11327</strain>
    </source>
</reference>
<dbReference type="EMBL" id="CP014034">
    <property type="protein sequence ID" value="AMF92514.1"/>
    <property type="molecule type" value="Genomic_DNA"/>
</dbReference>
<proteinExistence type="predicted"/>
<evidence type="ECO:0000313" key="3">
    <source>
        <dbReference type="Proteomes" id="UP000057088"/>
    </source>
</evidence>
<gene>
    <name evidence="1" type="ORF">AL536_03270</name>
    <name evidence="2" type="ORF">NCTC11327_04240</name>
</gene>
<dbReference type="EMBL" id="UHIP01000002">
    <property type="protein sequence ID" value="SUQ27366.1"/>
    <property type="molecule type" value="Genomic_DNA"/>
</dbReference>
<keyword evidence="3" id="KW-1185">Reference proteome</keyword>
<name>A0AAX2LWI5_VIBFL</name>
<evidence type="ECO:0000313" key="4">
    <source>
        <dbReference type="Proteomes" id="UP000254626"/>
    </source>
</evidence>
<organism evidence="2 4">
    <name type="scientific">Vibrio fluvialis</name>
    <dbReference type="NCBI Taxonomy" id="676"/>
    <lineage>
        <taxon>Bacteria</taxon>
        <taxon>Pseudomonadati</taxon>
        <taxon>Pseudomonadota</taxon>
        <taxon>Gammaproteobacteria</taxon>
        <taxon>Vibrionales</taxon>
        <taxon>Vibrionaceae</taxon>
        <taxon>Vibrio</taxon>
    </lineage>
</organism>
<reference evidence="1" key="2">
    <citation type="submission" date="2018-01" db="EMBL/GenBank/DDBJ databases">
        <title>FDA dAtabase for Regulatory Grade micrObial Sequences (FDA-ARGOS): Supporting development and validation of Infectious Disease Dx tests.</title>
        <authorList>
            <person name="Hoffmann M."/>
            <person name="Allard M."/>
            <person name="Evans P."/>
            <person name="Brown E."/>
            <person name="Tallon L."/>
            <person name="Sadzewicz L."/>
            <person name="Sengamalay N."/>
            <person name="Ott S."/>
            <person name="Godinez A."/>
            <person name="Nagaraj S."/>
            <person name="Vyas G."/>
            <person name="Aluvathingal J."/>
            <person name="Nadendla S."/>
            <person name="Geyer C."/>
            <person name="Sichtig H."/>
        </authorList>
    </citation>
    <scope>NUCLEOTIDE SEQUENCE</scope>
    <source>
        <strain evidence="1">ATCC 33809</strain>
    </source>
</reference>
<dbReference type="KEGG" id="vfl:AL536_03270"/>
<protein>
    <submittedName>
        <fullName evidence="2">Uncharacterized protein</fullName>
    </submittedName>
</protein>
<sequence length="60" mass="6784">MLKAMEGGVPDSLLAMSIRERMVRNFVIGYSEEGRTSANLIFLFNLPKFKPPDIRQVSLV</sequence>
<dbReference type="AlphaFoldDB" id="A0AAX2LWI5"/>
<accession>A0AAX2LWI5</accession>
<reference evidence="3" key="1">
    <citation type="submission" date="2015-12" db="EMBL/GenBank/DDBJ databases">
        <title>FDA dAtabase for Regulatory Grade micrObial Sequences (FDA-ARGOS): Supporting development and validation of Infectious Disease Dx tests.</title>
        <authorList>
            <person name="Hoffmann M."/>
            <person name="Allard M."/>
            <person name="Evans P."/>
            <person name="Brown E."/>
            <person name="Tallon L.J."/>
            <person name="Sadzewicz L."/>
            <person name="Sengamalay N."/>
            <person name="Ott S."/>
            <person name="Godinez A."/>
            <person name="Nagaraj S."/>
            <person name="Vyas G."/>
            <person name="Aluvathingal J."/>
            <person name="Nadendla S."/>
            <person name="Geyer C."/>
            <person name="Sichtig H."/>
        </authorList>
    </citation>
    <scope>NUCLEOTIDE SEQUENCE [LARGE SCALE GENOMIC DNA]</scope>
    <source>
        <strain evidence="3">ATCC 33809</strain>
    </source>
</reference>
<dbReference type="Proteomes" id="UP000057088">
    <property type="component" value="Chromosome 1"/>
</dbReference>
<evidence type="ECO:0000313" key="1">
    <source>
        <dbReference type="EMBL" id="AMF92514.1"/>
    </source>
</evidence>
<evidence type="ECO:0000313" key="2">
    <source>
        <dbReference type="EMBL" id="SUQ27366.1"/>
    </source>
</evidence>
<dbReference type="Proteomes" id="UP000254626">
    <property type="component" value="Unassembled WGS sequence"/>
</dbReference>